<keyword evidence="13" id="KW-0511">Multifunctional enzyme</keyword>
<dbReference type="GO" id="GO:0004657">
    <property type="term" value="F:proline dehydrogenase activity"/>
    <property type="evidence" value="ECO:0007669"/>
    <property type="project" value="UniProtKB-UniRule"/>
</dbReference>
<dbReference type="FunFam" id="3.40.309.10:FF:000005">
    <property type="entry name" value="1-pyrroline-5-carboxylate dehydrogenase 1"/>
    <property type="match status" value="1"/>
</dbReference>
<dbReference type="InterPro" id="IPR024090">
    <property type="entry name" value="PRODH_PutA_dom_I"/>
</dbReference>
<comment type="catalytic activity">
    <reaction evidence="14 18">
        <text>L-glutamate 5-semialdehyde + NAD(+) + H2O = L-glutamate + NADH + 2 H(+)</text>
        <dbReference type="Rhea" id="RHEA:30235"/>
        <dbReference type="ChEBI" id="CHEBI:15377"/>
        <dbReference type="ChEBI" id="CHEBI:15378"/>
        <dbReference type="ChEBI" id="CHEBI:29985"/>
        <dbReference type="ChEBI" id="CHEBI:57540"/>
        <dbReference type="ChEBI" id="CHEBI:57945"/>
        <dbReference type="ChEBI" id="CHEBI:58066"/>
        <dbReference type="EC" id="1.2.1.88"/>
    </reaction>
</comment>
<dbReference type="SUPFAM" id="SSF51730">
    <property type="entry name" value="FAD-linked oxidoreductase"/>
    <property type="match status" value="1"/>
</dbReference>
<dbReference type="InterPro" id="IPR015590">
    <property type="entry name" value="Aldehyde_DH_dom"/>
</dbReference>
<dbReference type="OrthoDB" id="9812625at2"/>
<dbReference type="InterPro" id="IPR013321">
    <property type="entry name" value="Arc_rbn_hlx_hlx"/>
</dbReference>
<comment type="pathway">
    <text evidence="2 18">Amino-acid degradation; L-proline degradation into L-glutamate; L-glutamate from L-proline: step 1/2.</text>
</comment>
<dbReference type="InterPro" id="IPR005933">
    <property type="entry name" value="PutA_C"/>
</dbReference>
<dbReference type="InterPro" id="IPR024089">
    <property type="entry name" value="PRODH_PutA_dom_I/II"/>
</dbReference>
<evidence type="ECO:0000256" key="16">
    <source>
        <dbReference type="ARBA" id="ARBA00060889"/>
    </source>
</evidence>
<comment type="cofactor">
    <cofactor evidence="1 18">
        <name>FAD</name>
        <dbReference type="ChEBI" id="CHEBI:57692"/>
    </cofactor>
</comment>
<dbReference type="PROSITE" id="PS00070">
    <property type="entry name" value="ALDEHYDE_DEHYDR_CYS"/>
    <property type="match status" value="1"/>
</dbReference>
<dbReference type="InterPro" id="IPR029041">
    <property type="entry name" value="FAD-linked_oxidoreductase-like"/>
</dbReference>
<dbReference type="EC" id="1.2.1.88" evidence="18"/>
<keyword evidence="12 18" id="KW-0804">Transcription</keyword>
<dbReference type="Pfam" id="PF18327">
    <property type="entry name" value="PRODH"/>
    <property type="match status" value="1"/>
</dbReference>
<evidence type="ECO:0000259" key="21">
    <source>
        <dbReference type="Pfam" id="PF01619"/>
    </source>
</evidence>
<evidence type="ECO:0000256" key="3">
    <source>
        <dbReference type="ARBA" id="ARBA00004786"/>
    </source>
</evidence>
<evidence type="ECO:0000313" key="25">
    <source>
        <dbReference type="EMBL" id="TCK28585.1"/>
    </source>
</evidence>
<dbReference type="SUPFAM" id="SSF47598">
    <property type="entry name" value="Ribbon-helix-helix"/>
    <property type="match status" value="1"/>
</dbReference>
<dbReference type="InterPro" id="IPR016163">
    <property type="entry name" value="Ald_DH_C"/>
</dbReference>
<dbReference type="FunFam" id="3.20.20.220:FF:000004">
    <property type="entry name" value="Bifunctional protein PutA"/>
    <property type="match status" value="1"/>
</dbReference>
<comment type="similarity">
    <text evidence="17 18">In the C-terminal section; belongs to the aldehyde dehydrogenase family.</text>
</comment>
<feature type="domain" description="Proline utilization A proline dehydrogenase N-terminal" evidence="23">
    <location>
        <begin position="82"/>
        <end position="129"/>
    </location>
</feature>
<comment type="caution">
    <text evidence="25">The sequence shown here is derived from an EMBL/GenBank/DDBJ whole genome shotgun (WGS) entry which is preliminary data.</text>
</comment>
<reference evidence="25 26" key="1">
    <citation type="submission" date="2019-03" db="EMBL/GenBank/DDBJ databases">
        <title>Genomic Encyclopedia of Type Strains, Phase IV (KMG-IV): sequencing the most valuable type-strain genomes for metagenomic binning, comparative biology and taxonomic classification.</title>
        <authorList>
            <person name="Goeker M."/>
        </authorList>
    </citation>
    <scope>NUCLEOTIDE SEQUENCE [LARGE SCALE GENOMIC DNA]</scope>
    <source>
        <strain evidence="25 26">DSM 101</strain>
    </source>
</reference>
<keyword evidence="8 18" id="KW-0805">Transcription regulation</keyword>
<evidence type="ECO:0000256" key="17">
    <source>
        <dbReference type="ARBA" id="ARBA00060911"/>
    </source>
</evidence>
<keyword evidence="6 18" id="KW-0274">FAD</keyword>
<keyword evidence="9 18" id="KW-0520">NAD</keyword>
<feature type="domain" description="Proline dehydrogenase" evidence="21">
    <location>
        <begin position="258"/>
        <end position="555"/>
    </location>
</feature>
<evidence type="ECO:0000256" key="1">
    <source>
        <dbReference type="ARBA" id="ARBA00001974"/>
    </source>
</evidence>
<evidence type="ECO:0000256" key="8">
    <source>
        <dbReference type="ARBA" id="ARBA00023015"/>
    </source>
</evidence>
<dbReference type="GO" id="GO:0009898">
    <property type="term" value="C:cytoplasmic side of plasma membrane"/>
    <property type="evidence" value="ECO:0007669"/>
    <property type="project" value="TreeGrafter"/>
</dbReference>
<dbReference type="AlphaFoldDB" id="A0A4R1I4G3"/>
<dbReference type="GO" id="GO:0003842">
    <property type="term" value="F:L-glutamate gamma-semialdehyde dehydrogenase activity"/>
    <property type="evidence" value="ECO:0007669"/>
    <property type="project" value="UniProtKB-UniRule"/>
</dbReference>
<dbReference type="InterPro" id="IPR016162">
    <property type="entry name" value="Ald_DH_N"/>
</dbReference>
<keyword evidence="26" id="KW-1185">Reference proteome</keyword>
<dbReference type="Pfam" id="PF01619">
    <property type="entry name" value="Pro_dh"/>
    <property type="match status" value="1"/>
</dbReference>
<dbReference type="EC" id="1.5.5.2" evidence="18"/>
<evidence type="ECO:0000256" key="14">
    <source>
        <dbReference type="ARBA" id="ARBA00048142"/>
    </source>
</evidence>
<evidence type="ECO:0000256" key="19">
    <source>
        <dbReference type="PIRSR" id="PIRSR000197-1"/>
    </source>
</evidence>
<dbReference type="Pfam" id="PF00171">
    <property type="entry name" value="Aldedh"/>
    <property type="match status" value="1"/>
</dbReference>
<gene>
    <name evidence="25" type="ORF">EV667_2592</name>
</gene>
<evidence type="ECO:0000256" key="5">
    <source>
        <dbReference type="ARBA" id="ARBA00022630"/>
    </source>
</evidence>
<comment type="function">
    <text evidence="18">Oxidizes proline to glutamate for use as a carbon and nitrogen source.</text>
</comment>
<keyword evidence="4 18" id="KW-0678">Repressor</keyword>
<dbReference type="InterPro" id="IPR016160">
    <property type="entry name" value="Ald_DH_CS_CYS"/>
</dbReference>
<dbReference type="PANTHER" id="PTHR42862:SF1">
    <property type="entry name" value="DELTA-1-PYRROLINE-5-CARBOXYLATE DEHYDROGENASE 2, ISOFORM A-RELATED"/>
    <property type="match status" value="1"/>
</dbReference>
<dbReference type="RefSeq" id="WP_131835721.1">
    <property type="nucleotide sequence ID" value="NZ_SMFY01000002.1"/>
</dbReference>
<dbReference type="SUPFAM" id="SSF53720">
    <property type="entry name" value="ALDH-like"/>
    <property type="match status" value="1"/>
</dbReference>
<dbReference type="SUPFAM" id="SSF81935">
    <property type="entry name" value="N-terminal domain of bifunctional PutA protein"/>
    <property type="match status" value="1"/>
</dbReference>
<dbReference type="Proteomes" id="UP000295030">
    <property type="component" value="Unassembled WGS sequence"/>
</dbReference>
<dbReference type="Gene3D" id="3.40.605.10">
    <property type="entry name" value="Aldehyde Dehydrogenase, Chain A, domain 1"/>
    <property type="match status" value="1"/>
</dbReference>
<dbReference type="EMBL" id="SMFY01000002">
    <property type="protein sequence ID" value="TCK28585.1"/>
    <property type="molecule type" value="Genomic_DNA"/>
</dbReference>
<evidence type="ECO:0000259" key="23">
    <source>
        <dbReference type="Pfam" id="PF18327"/>
    </source>
</evidence>
<evidence type="ECO:0000256" key="9">
    <source>
        <dbReference type="ARBA" id="ARBA00023027"/>
    </source>
</evidence>
<evidence type="ECO:0000256" key="11">
    <source>
        <dbReference type="ARBA" id="ARBA00023125"/>
    </source>
</evidence>
<comment type="similarity">
    <text evidence="16 18">In the N-terminal section; belongs to the proline dehydrogenase family.</text>
</comment>
<dbReference type="InterPro" id="IPR024082">
    <property type="entry name" value="PRODH_PutA_dom_II"/>
</dbReference>
<dbReference type="Gene3D" id="1.20.5.550">
    <property type="entry name" value="Single Helix bin"/>
    <property type="match status" value="1"/>
</dbReference>
<evidence type="ECO:0000259" key="22">
    <source>
        <dbReference type="Pfam" id="PF14850"/>
    </source>
</evidence>
<organism evidence="25 26">
    <name type="scientific">Ancylobacter aquaticus</name>
    <dbReference type="NCBI Taxonomy" id="100"/>
    <lineage>
        <taxon>Bacteria</taxon>
        <taxon>Pseudomonadati</taxon>
        <taxon>Pseudomonadota</taxon>
        <taxon>Alphaproteobacteria</taxon>
        <taxon>Hyphomicrobiales</taxon>
        <taxon>Xanthobacteraceae</taxon>
        <taxon>Ancylobacter</taxon>
    </lineage>
</organism>
<evidence type="ECO:0000256" key="10">
    <source>
        <dbReference type="ARBA" id="ARBA00023062"/>
    </source>
</evidence>
<dbReference type="CDD" id="cd07125">
    <property type="entry name" value="ALDH_PutA-P5CDH"/>
    <property type="match status" value="1"/>
</dbReference>
<comment type="catalytic activity">
    <reaction evidence="15 18">
        <text>L-proline + a quinone = (S)-1-pyrroline-5-carboxylate + a quinol + H(+)</text>
        <dbReference type="Rhea" id="RHEA:23784"/>
        <dbReference type="ChEBI" id="CHEBI:15378"/>
        <dbReference type="ChEBI" id="CHEBI:17388"/>
        <dbReference type="ChEBI" id="CHEBI:24646"/>
        <dbReference type="ChEBI" id="CHEBI:60039"/>
        <dbReference type="ChEBI" id="CHEBI:132124"/>
        <dbReference type="EC" id="1.5.5.2"/>
    </reaction>
</comment>
<dbReference type="InterPro" id="IPR016161">
    <property type="entry name" value="Ald_DH/histidinol_DH"/>
</dbReference>
<dbReference type="NCBIfam" id="NF008772">
    <property type="entry name" value="PRK11809.1"/>
    <property type="match status" value="1"/>
</dbReference>
<evidence type="ECO:0000256" key="15">
    <source>
        <dbReference type="ARBA" id="ARBA00048779"/>
    </source>
</evidence>
<evidence type="ECO:0000259" key="20">
    <source>
        <dbReference type="Pfam" id="PF00171"/>
    </source>
</evidence>
<evidence type="ECO:0000313" key="26">
    <source>
        <dbReference type="Proteomes" id="UP000295030"/>
    </source>
</evidence>
<sequence>MSSTTIGVKIDEALRARLKAAAERQGCTPHALVKNALTAAIERTERGLGAVLQLDVAAAPTLGDAPSDGPFLPFARGIQPQSVLRARITSAYRLPETEAVPVLMGAATLPPAKTEVARERARSLVEALREKGQKGAVEGLIHEYSLSSQEGVALMCLAEALLRIPDRATRDALIRDKIGHGDWQAHLGHSPSLFVNAATWGLVLTGKLTSTSSEAGLTGALTKLIGRGGEPLIRRGVDVAMRMMGEQFVTGQTISEALANSRRMEAKGFRFSFDMLGEAATTEADAQRYFADYEQAIHAIGKASAGRGIYEGPGISIKLSALHPRYTRAQYSRVVDELLPRVTALAKLARHYDIGLNIDAEEADRLEISLDLLESLCFDEALNGWNGIGFVIQAYQKRCPYVVDFLIDLARRSGHRLMVRLVKGAYWDSEIKRAQVDGLEGFPVYTRKVHTDVAFLACARKLLAAPDAVFPQFATHNAQTLATVMEMAGANYYAGQYEFQCLHGMGEPLYEEVVGREKLGRPCRIYAPVGTHETLLAYLVRRLLENGANTSFVNRIADPNVPLDELTESPVEAAQRIEPLGAPHPGIAAPADLFGAERRNSAGLDLSNEQRLGSLAAALLAGSAVPLAARPLLADGPVAGSARAVLNPADHRDQVGTVVEATPEIVARAMEHAHASAPIWQSTPPAERAACLFRAAELMEARMPALIGIIVREAGKSYPNAVGEVREAIDFLRYYGAQVRDGFSSDAHRPLGPVICISPWNFPLAIFTGQVSAALAAGNVVLAKPAEETPLIAFAAVEILREAGVPAGAVQFLPGGGEVGAALVGDARTRGVMFTGSTEVARLIQCQLATRLSPDGSVIPLIAETGGQNALIVDSSALAEQVVADVLASAFDSAGQRCSALRILCLQEDVADRILAMLRGALKELSVGNPVLLSTDIGPVITAEAKAGIDAHIERLRQSGCAVEQIALGEDTLHGTFVPPTLIEIDGVGALTREVFGPVLHVVRYRREEIDDLIAAINTTGYGLTFGLHTRIDETIARVCARIEVGNVYVNRNLIGAVVGVQPFGGHGLSGTGPKAGGPLYLGRLLARRPAALLAKIGTDAPALAQLWVDFQSDAGTRTLCGAVLDASPHGHRAELPGPVGERNMYALSPRGTVLCLAATEKGFAVQIASALATGNRVLLEGSRMPALPNGLEDRISLTASHADASFDAVLFEGDGDALRRLNEAIAGREGSIVLVHGLAPDDVARGETYPLDLLMLERSTSTNTAAAGGNASLMTLG</sequence>
<dbReference type="UniPathway" id="UPA00261">
    <property type="reaction ID" value="UER00373"/>
</dbReference>
<accession>A0A4R1I4G3</accession>
<evidence type="ECO:0000256" key="2">
    <source>
        <dbReference type="ARBA" id="ARBA00004739"/>
    </source>
</evidence>
<dbReference type="GO" id="GO:0003700">
    <property type="term" value="F:DNA-binding transcription factor activity"/>
    <property type="evidence" value="ECO:0007669"/>
    <property type="project" value="InterPro"/>
</dbReference>
<evidence type="ECO:0000259" key="24">
    <source>
        <dbReference type="Pfam" id="PF21775"/>
    </source>
</evidence>
<dbReference type="Gene3D" id="3.20.20.220">
    <property type="match status" value="1"/>
</dbReference>
<feature type="active site" evidence="19">
    <location>
        <position position="898"/>
    </location>
</feature>
<dbReference type="Pfam" id="PF21775">
    <property type="entry name" value="PutA_1st"/>
    <property type="match status" value="1"/>
</dbReference>
<feature type="domain" description="Aldehyde dehydrogenase" evidence="20">
    <location>
        <begin position="643"/>
        <end position="1079"/>
    </location>
</feature>
<name>A0A4R1I4G3_ANCAQ</name>
<dbReference type="InterPro" id="IPR002872">
    <property type="entry name" value="Proline_DH_dom"/>
</dbReference>
<dbReference type="FunFam" id="1.20.5.460:FF:000001">
    <property type="entry name" value="Bifunctional protein PutA"/>
    <property type="match status" value="1"/>
</dbReference>
<keyword evidence="7 18" id="KW-0560">Oxidoreductase</keyword>
<evidence type="ECO:0000256" key="4">
    <source>
        <dbReference type="ARBA" id="ARBA00022491"/>
    </source>
</evidence>
<dbReference type="InterPro" id="IPR041349">
    <property type="entry name" value="PRODH"/>
</dbReference>
<dbReference type="PIRSF" id="PIRSF000197">
    <property type="entry name" value="Bifunct_PutA"/>
    <property type="match status" value="1"/>
</dbReference>
<evidence type="ECO:0000256" key="13">
    <source>
        <dbReference type="ARBA" id="ARBA00023268"/>
    </source>
</evidence>
<dbReference type="Gene3D" id="1.10.1220.10">
    <property type="entry name" value="Met repressor-like"/>
    <property type="match status" value="1"/>
</dbReference>
<dbReference type="Gene3D" id="3.40.309.10">
    <property type="entry name" value="Aldehyde Dehydrogenase, Chain A, domain 2"/>
    <property type="match status" value="1"/>
</dbReference>
<proteinExistence type="inferred from homology"/>
<keyword evidence="11 18" id="KW-0238">DNA-binding</keyword>
<evidence type="ECO:0000256" key="7">
    <source>
        <dbReference type="ARBA" id="ARBA00023002"/>
    </source>
</evidence>
<dbReference type="Pfam" id="PF14850">
    <property type="entry name" value="Pro_dh-DNA_bdg"/>
    <property type="match status" value="1"/>
</dbReference>
<dbReference type="GO" id="GO:0003677">
    <property type="term" value="F:DNA binding"/>
    <property type="evidence" value="ECO:0007669"/>
    <property type="project" value="UniProtKB-KW"/>
</dbReference>
<feature type="domain" description="PutA RHH" evidence="24">
    <location>
        <begin position="11"/>
        <end position="42"/>
    </location>
</feature>
<dbReference type="NCBIfam" id="NF008869">
    <property type="entry name" value="PRK11904.1"/>
    <property type="match status" value="1"/>
</dbReference>
<dbReference type="InterPro" id="IPR025703">
    <property type="entry name" value="Bifunct_PutA"/>
</dbReference>
<feature type="domain" description="Proline dehydrogenase PutA" evidence="22">
    <location>
        <begin position="137"/>
        <end position="248"/>
    </location>
</feature>
<dbReference type="InterPro" id="IPR010985">
    <property type="entry name" value="Ribbon_hlx_hlx"/>
</dbReference>
<evidence type="ECO:0000256" key="6">
    <source>
        <dbReference type="ARBA" id="ARBA00022827"/>
    </source>
</evidence>
<evidence type="ECO:0000256" key="18">
    <source>
        <dbReference type="PIRNR" id="PIRNR000197"/>
    </source>
</evidence>
<keyword evidence="5 18" id="KW-0285">Flavoprotein</keyword>
<comment type="pathway">
    <text evidence="3 18">Amino-acid degradation; L-proline degradation into L-glutamate; L-glutamate from L-proline: step 2/2.</text>
</comment>
<protein>
    <recommendedName>
        <fullName evidence="18">Bifunctional protein PutA</fullName>
    </recommendedName>
    <domain>
        <recommendedName>
            <fullName evidence="18">Proline dehydrogenase</fullName>
            <ecNumber evidence="18">1.5.5.2</ecNumber>
        </recommendedName>
        <alternativeName>
            <fullName evidence="18">Proline oxidase</fullName>
        </alternativeName>
    </domain>
    <domain>
        <recommendedName>
            <fullName evidence="18">Delta-1-pyrroline-5-carboxylate dehydrogenase</fullName>
            <shortName evidence="18">P5C dehydrogenase</shortName>
            <ecNumber evidence="18">1.2.1.88</ecNumber>
        </recommendedName>
        <alternativeName>
            <fullName evidence="18">L-glutamate gamma-semialdehyde dehydrogenase</fullName>
        </alternativeName>
    </domain>
</protein>
<keyword evidence="10 18" id="KW-0642">Proline metabolism</keyword>
<feature type="active site" evidence="19">
    <location>
        <position position="864"/>
    </location>
</feature>
<dbReference type="InterPro" id="IPR048798">
    <property type="entry name" value="PutA_RHH"/>
</dbReference>
<dbReference type="NCBIfam" id="TIGR01238">
    <property type="entry name" value="D1pyr5carbox3"/>
    <property type="match status" value="1"/>
</dbReference>
<evidence type="ECO:0000256" key="12">
    <source>
        <dbReference type="ARBA" id="ARBA00023163"/>
    </source>
</evidence>
<dbReference type="GO" id="GO:0010133">
    <property type="term" value="P:L-proline catabolic process to L-glutamate"/>
    <property type="evidence" value="ECO:0007669"/>
    <property type="project" value="UniProtKB-UniRule"/>
</dbReference>
<dbReference type="PANTHER" id="PTHR42862">
    <property type="entry name" value="DELTA-1-PYRROLINE-5-CARBOXYLATE DEHYDROGENASE 1, ISOFORM A-RELATED"/>
    <property type="match status" value="1"/>
</dbReference>
<dbReference type="InterPro" id="IPR050485">
    <property type="entry name" value="Proline_metab_enzyme"/>
</dbReference>
<dbReference type="Gene3D" id="1.20.5.460">
    <property type="entry name" value="Single helix bin"/>
    <property type="match status" value="1"/>
</dbReference>